<comment type="catalytic activity">
    <reaction evidence="12">
        <text>ATP + H2O = ADP + phosphate + H(+)</text>
        <dbReference type="Rhea" id="RHEA:13065"/>
        <dbReference type="ChEBI" id="CHEBI:15377"/>
        <dbReference type="ChEBI" id="CHEBI:15378"/>
        <dbReference type="ChEBI" id="CHEBI:30616"/>
        <dbReference type="ChEBI" id="CHEBI:43474"/>
        <dbReference type="ChEBI" id="CHEBI:456216"/>
    </reaction>
</comment>
<dbReference type="SUPFAM" id="SSF52540">
    <property type="entry name" value="P-loop containing nucleoside triphosphate hydrolases"/>
    <property type="match status" value="1"/>
</dbReference>
<dbReference type="GO" id="GO:0016787">
    <property type="term" value="F:hydrolase activity"/>
    <property type="evidence" value="ECO:0007669"/>
    <property type="project" value="UniProtKB-KW"/>
</dbReference>
<reference evidence="16" key="1">
    <citation type="submission" date="2022-04" db="EMBL/GenBank/DDBJ databases">
        <title>Carnegiea gigantea Genome sequencing and assembly v2.</title>
        <authorList>
            <person name="Copetti D."/>
            <person name="Sanderson M.J."/>
            <person name="Burquez A."/>
            <person name="Wojciechowski M.F."/>
        </authorList>
    </citation>
    <scope>NUCLEOTIDE SEQUENCE</scope>
    <source>
        <strain evidence="16">SGP5-SGP5p</strain>
        <tissue evidence="16">Aerial part</tissue>
    </source>
</reference>
<dbReference type="GO" id="GO:0003677">
    <property type="term" value="F:DNA binding"/>
    <property type="evidence" value="ECO:0007669"/>
    <property type="project" value="UniProtKB-KW"/>
</dbReference>
<evidence type="ECO:0000256" key="3">
    <source>
        <dbReference type="ARBA" id="ARBA00022741"/>
    </source>
</evidence>
<dbReference type="CDD" id="cd18018">
    <property type="entry name" value="DEXHc_RecQ4-like"/>
    <property type="match status" value="1"/>
</dbReference>
<dbReference type="InterPro" id="IPR011545">
    <property type="entry name" value="DEAD/DEAH_box_helicase_dom"/>
</dbReference>
<evidence type="ECO:0000256" key="7">
    <source>
        <dbReference type="ARBA" id="ARBA00023125"/>
    </source>
</evidence>
<evidence type="ECO:0000256" key="11">
    <source>
        <dbReference type="ARBA" id="ARBA00034808"/>
    </source>
</evidence>
<dbReference type="AlphaFoldDB" id="A0A9Q1QF30"/>
<dbReference type="OrthoDB" id="10261556at2759"/>
<feature type="region of interest" description="Disordered" evidence="13">
    <location>
        <begin position="1"/>
        <end position="190"/>
    </location>
</feature>
<dbReference type="SMART" id="SM00487">
    <property type="entry name" value="DEXDc"/>
    <property type="match status" value="1"/>
</dbReference>
<dbReference type="Gene3D" id="3.40.50.300">
    <property type="entry name" value="P-loop containing nucleotide triphosphate hydrolases"/>
    <property type="match status" value="2"/>
</dbReference>
<evidence type="ECO:0000256" key="12">
    <source>
        <dbReference type="ARBA" id="ARBA00049360"/>
    </source>
</evidence>
<dbReference type="InterPro" id="IPR004589">
    <property type="entry name" value="DNA_helicase_ATP-dep_RecQ"/>
</dbReference>
<dbReference type="GO" id="GO:0005634">
    <property type="term" value="C:nucleus"/>
    <property type="evidence" value="ECO:0007669"/>
    <property type="project" value="UniProtKB-SubCell"/>
</dbReference>
<dbReference type="FunFam" id="3.40.50.300:FF:001334">
    <property type="entry name" value="ATP-dependent DNA helicase Q-like 5"/>
    <property type="match status" value="1"/>
</dbReference>
<keyword evidence="6" id="KW-0067">ATP-binding</keyword>
<evidence type="ECO:0000259" key="14">
    <source>
        <dbReference type="PROSITE" id="PS51192"/>
    </source>
</evidence>
<dbReference type="EC" id="5.6.2.4" evidence="11"/>
<evidence type="ECO:0000256" key="8">
    <source>
        <dbReference type="ARBA" id="ARBA00023235"/>
    </source>
</evidence>
<evidence type="ECO:0000256" key="9">
    <source>
        <dbReference type="ARBA" id="ARBA00023242"/>
    </source>
</evidence>
<evidence type="ECO:0000256" key="13">
    <source>
        <dbReference type="SAM" id="MobiDB-lite"/>
    </source>
</evidence>
<evidence type="ECO:0000256" key="6">
    <source>
        <dbReference type="ARBA" id="ARBA00022840"/>
    </source>
</evidence>
<dbReference type="GO" id="GO:0005694">
    <property type="term" value="C:chromosome"/>
    <property type="evidence" value="ECO:0007669"/>
    <property type="project" value="TreeGrafter"/>
</dbReference>
<dbReference type="InterPro" id="IPR001650">
    <property type="entry name" value="Helicase_C-like"/>
</dbReference>
<keyword evidence="8" id="KW-0413">Isomerase</keyword>
<comment type="subcellular location">
    <subcellularLocation>
        <location evidence="1">Nucleus</location>
    </subcellularLocation>
</comment>
<dbReference type="PROSITE" id="PS51194">
    <property type="entry name" value="HELICASE_CTER"/>
    <property type="match status" value="1"/>
</dbReference>
<sequence>MESDSDSDGSHISGTPPRNQTPPSPPPPPPPPPAPSTTAKPVRKTKSKPSSNGKQKPALKPSKYPQNPPKNPDIYNPSSDSSFLSPDSTLLPPFSLPIRRLSSLNPSTSASDTIRAGSFSSSKSSSFLKFQKTALNFEDDPISPSGSPPKSEIEVNGEGGDSDNLRKRAVRKPSNLIGGGSESSLLPAKKPKCSGEGNFVKLNINGHGRRFTFKGRSRNFSTSSRRNFRRGKGRLKGAKGVESNDLVDEEGLVLESSGNQSNGEIKKSKIDSDLLKNAVLDVRNGASDENLMKLLKITHGYDSFRDGQLEAIKMVLAGKSTMLVLPTGAGKSLCYQLPAIVFTGTTIVVSPLMALMIDQLKQLPPIVNGAFLSSSQSAEEMSETLTLLQEGRIKVLFVSPERFLNAQFISIISSSSPISLIVIDEAHCASEWSHNFRPSYMRLRASVLREKLNAQCILAMTATATRKTLHAIMCALDIPSDNLVQTVPLRENLQLAVSSSGNNKMKDLVTLIKSSPYSEIKSMIIYCKFQSETDIISKHLRDSGIPAMSYHSGMLAKDRSRVQALFCSNKIRVVVATVAFGMGLDKRDVGAVIHYSMPGSMEEYVQEIGRAGRDGRLSHCHLLLDDTTYFKLRSLACSDGVDEYALSKLLCQVFSNEMGITGEIRSLIKESTSRKFDIKEEVILTILTQLELGEVQYLHLLPQMNVTCSLNFHKTPPVELGARDSVVAGILKQSENKHGLHVFDIPTVANTIGLTAMDLLDQLQNLKSMGEITYELKDLAYCYVIVENPEDLCSLAARTTKWLYEVEFSKVWKLDMMFNAAAFALKSCERMSGCDGAQHTQCLQRRISDYFSEENRADPPNKMIQNRLLYNFFGKSNTGAKFTPRAVARIMHGIASPAYPSANWSKTHFWGRYAHVDFNAVMEAAKAELMNFAGKDAP</sequence>
<protein>
    <recommendedName>
        <fullName evidence="11">DNA 3'-5' helicase</fullName>
        <ecNumber evidence="11">5.6.2.4</ecNumber>
    </recommendedName>
</protein>
<keyword evidence="7" id="KW-0238">DNA-binding</keyword>
<evidence type="ECO:0000256" key="4">
    <source>
        <dbReference type="ARBA" id="ARBA00022801"/>
    </source>
</evidence>
<evidence type="ECO:0000256" key="5">
    <source>
        <dbReference type="ARBA" id="ARBA00022806"/>
    </source>
</evidence>
<dbReference type="GO" id="GO:0005524">
    <property type="term" value="F:ATP binding"/>
    <property type="evidence" value="ECO:0007669"/>
    <property type="project" value="UniProtKB-KW"/>
</dbReference>
<evidence type="ECO:0000259" key="15">
    <source>
        <dbReference type="PROSITE" id="PS51194"/>
    </source>
</evidence>
<gene>
    <name evidence="16" type="ORF">Cgig2_027097</name>
</gene>
<dbReference type="PROSITE" id="PS00690">
    <property type="entry name" value="DEAH_ATP_HELICASE"/>
    <property type="match status" value="1"/>
</dbReference>
<keyword evidence="5" id="KW-0347">Helicase</keyword>
<keyword evidence="4" id="KW-0378">Hydrolase</keyword>
<dbReference type="SMART" id="SM00490">
    <property type="entry name" value="HELICc"/>
    <property type="match status" value="1"/>
</dbReference>
<dbReference type="Pfam" id="PF00271">
    <property type="entry name" value="Helicase_C"/>
    <property type="match status" value="1"/>
</dbReference>
<keyword evidence="3" id="KW-0547">Nucleotide-binding</keyword>
<dbReference type="NCBIfam" id="TIGR00614">
    <property type="entry name" value="recQ_fam"/>
    <property type="match status" value="1"/>
</dbReference>
<proteinExistence type="inferred from homology"/>
<dbReference type="GO" id="GO:0043138">
    <property type="term" value="F:3'-5' DNA helicase activity"/>
    <property type="evidence" value="ECO:0007669"/>
    <property type="project" value="UniProtKB-EC"/>
</dbReference>
<dbReference type="PANTHER" id="PTHR13710">
    <property type="entry name" value="DNA HELICASE RECQ FAMILY MEMBER"/>
    <property type="match status" value="1"/>
</dbReference>
<dbReference type="GO" id="GO:0005737">
    <property type="term" value="C:cytoplasm"/>
    <property type="evidence" value="ECO:0007669"/>
    <property type="project" value="TreeGrafter"/>
</dbReference>
<dbReference type="PROSITE" id="PS51192">
    <property type="entry name" value="HELICASE_ATP_BIND_1"/>
    <property type="match status" value="1"/>
</dbReference>
<dbReference type="InterPro" id="IPR014001">
    <property type="entry name" value="Helicase_ATP-bd"/>
</dbReference>
<dbReference type="InterPro" id="IPR002464">
    <property type="entry name" value="DNA/RNA_helicase_DEAH_CS"/>
</dbReference>
<dbReference type="CDD" id="cd18794">
    <property type="entry name" value="SF2_C_RecQ"/>
    <property type="match status" value="1"/>
</dbReference>
<comment type="catalytic activity">
    <reaction evidence="10">
        <text>Couples ATP hydrolysis with the unwinding of duplex DNA by translocating in the 3'-5' direction.</text>
        <dbReference type="EC" id="5.6.2.4"/>
    </reaction>
</comment>
<evidence type="ECO:0000313" key="16">
    <source>
        <dbReference type="EMBL" id="KAJ8439171.1"/>
    </source>
</evidence>
<organism evidence="16 17">
    <name type="scientific">Carnegiea gigantea</name>
    <dbReference type="NCBI Taxonomy" id="171969"/>
    <lineage>
        <taxon>Eukaryota</taxon>
        <taxon>Viridiplantae</taxon>
        <taxon>Streptophyta</taxon>
        <taxon>Embryophyta</taxon>
        <taxon>Tracheophyta</taxon>
        <taxon>Spermatophyta</taxon>
        <taxon>Magnoliopsida</taxon>
        <taxon>eudicotyledons</taxon>
        <taxon>Gunneridae</taxon>
        <taxon>Pentapetalae</taxon>
        <taxon>Caryophyllales</taxon>
        <taxon>Cactineae</taxon>
        <taxon>Cactaceae</taxon>
        <taxon>Cactoideae</taxon>
        <taxon>Echinocereeae</taxon>
        <taxon>Carnegiea</taxon>
    </lineage>
</organism>
<dbReference type="EMBL" id="JAKOGI010000229">
    <property type="protein sequence ID" value="KAJ8439171.1"/>
    <property type="molecule type" value="Genomic_DNA"/>
</dbReference>
<dbReference type="GO" id="GO:0009378">
    <property type="term" value="F:four-way junction helicase activity"/>
    <property type="evidence" value="ECO:0007669"/>
    <property type="project" value="TreeGrafter"/>
</dbReference>
<dbReference type="Proteomes" id="UP001153076">
    <property type="component" value="Unassembled WGS sequence"/>
</dbReference>
<dbReference type="GO" id="GO:0000724">
    <property type="term" value="P:double-strand break repair via homologous recombination"/>
    <property type="evidence" value="ECO:0007669"/>
    <property type="project" value="TreeGrafter"/>
</dbReference>
<feature type="compositionally biased region" description="Pro residues" evidence="13">
    <location>
        <begin position="19"/>
        <end position="35"/>
    </location>
</feature>
<comment type="similarity">
    <text evidence="2">Belongs to the helicase family. RecQ subfamily.</text>
</comment>
<dbReference type="InterPro" id="IPR027417">
    <property type="entry name" value="P-loop_NTPase"/>
</dbReference>
<feature type="compositionally biased region" description="Low complexity" evidence="13">
    <location>
        <begin position="77"/>
        <end position="97"/>
    </location>
</feature>
<evidence type="ECO:0000256" key="1">
    <source>
        <dbReference type="ARBA" id="ARBA00004123"/>
    </source>
</evidence>
<evidence type="ECO:0000313" key="17">
    <source>
        <dbReference type="Proteomes" id="UP001153076"/>
    </source>
</evidence>
<dbReference type="PANTHER" id="PTHR13710:SF108">
    <property type="entry name" value="ATP-DEPENDENT DNA HELICASE Q4"/>
    <property type="match status" value="1"/>
</dbReference>
<accession>A0A9Q1QF30</accession>
<name>A0A9Q1QF30_9CARY</name>
<feature type="domain" description="Helicase C-terminal" evidence="15">
    <location>
        <begin position="504"/>
        <end position="661"/>
    </location>
</feature>
<feature type="domain" description="Helicase ATP-binding" evidence="14">
    <location>
        <begin position="312"/>
        <end position="482"/>
    </location>
</feature>
<feature type="compositionally biased region" description="Polar residues" evidence="13">
    <location>
        <begin position="102"/>
        <end position="112"/>
    </location>
</feature>
<keyword evidence="17" id="KW-1185">Reference proteome</keyword>
<feature type="compositionally biased region" description="Low complexity" evidence="13">
    <location>
        <begin position="118"/>
        <end position="132"/>
    </location>
</feature>
<evidence type="ECO:0000256" key="10">
    <source>
        <dbReference type="ARBA" id="ARBA00034617"/>
    </source>
</evidence>
<dbReference type="FunFam" id="3.40.50.300:FF:000772">
    <property type="entry name" value="ATP-dependent DNA helicase Q4"/>
    <property type="match status" value="1"/>
</dbReference>
<comment type="caution">
    <text evidence="16">The sequence shown here is derived from an EMBL/GenBank/DDBJ whole genome shotgun (WGS) entry which is preliminary data.</text>
</comment>
<keyword evidence="9" id="KW-0539">Nucleus</keyword>
<evidence type="ECO:0000256" key="2">
    <source>
        <dbReference type="ARBA" id="ARBA00005446"/>
    </source>
</evidence>
<dbReference type="Pfam" id="PF00270">
    <property type="entry name" value="DEAD"/>
    <property type="match status" value="1"/>
</dbReference>